<dbReference type="PANTHER" id="PTHR43585">
    <property type="entry name" value="FUMIPYRROLE BIOSYNTHESIS PROTEIN C"/>
    <property type="match status" value="1"/>
</dbReference>
<dbReference type="GO" id="GO:0005524">
    <property type="term" value="F:ATP binding"/>
    <property type="evidence" value="ECO:0007669"/>
    <property type="project" value="UniProtKB-UniRule"/>
</dbReference>
<evidence type="ECO:0000313" key="6">
    <source>
        <dbReference type="EMBL" id="PHM45083.1"/>
    </source>
</evidence>
<keyword evidence="1" id="KW-0436">Ligase</keyword>
<keyword evidence="3 4" id="KW-0067">ATP-binding</keyword>
<dbReference type="Gene3D" id="3.40.50.20">
    <property type="match status" value="1"/>
</dbReference>
<evidence type="ECO:0000256" key="3">
    <source>
        <dbReference type="ARBA" id="ARBA00022840"/>
    </source>
</evidence>
<dbReference type="Pfam" id="PF18603">
    <property type="entry name" value="LAL_C2"/>
    <property type="match status" value="1"/>
</dbReference>
<dbReference type="Proteomes" id="UP000224607">
    <property type="component" value="Unassembled WGS sequence"/>
</dbReference>
<dbReference type="PROSITE" id="PS50975">
    <property type="entry name" value="ATP_GRASP"/>
    <property type="match status" value="1"/>
</dbReference>
<feature type="domain" description="ATP-grasp" evidence="5">
    <location>
        <begin position="117"/>
        <end position="315"/>
    </location>
</feature>
<reference evidence="8" key="1">
    <citation type="submission" date="2016-10" db="EMBL/GenBank/DDBJ databases">
        <authorList>
            <person name="Varghese N."/>
            <person name="Submissions S."/>
        </authorList>
    </citation>
    <scope>NUCLEOTIDE SEQUENCE [LARGE SCALE GENOMIC DNA]</scope>
    <source>
        <strain evidence="8">DSM 17908</strain>
    </source>
</reference>
<name>A0A1I3KL94_9GAMM</name>
<accession>A0A1I3KL94</accession>
<dbReference type="InterPro" id="IPR011761">
    <property type="entry name" value="ATP-grasp"/>
</dbReference>
<dbReference type="GO" id="GO:0016874">
    <property type="term" value="F:ligase activity"/>
    <property type="evidence" value="ECO:0007669"/>
    <property type="project" value="UniProtKB-KW"/>
</dbReference>
<dbReference type="GO" id="GO:0046872">
    <property type="term" value="F:metal ion binding"/>
    <property type="evidence" value="ECO:0007669"/>
    <property type="project" value="InterPro"/>
</dbReference>
<proteinExistence type="predicted"/>
<evidence type="ECO:0000256" key="1">
    <source>
        <dbReference type="ARBA" id="ARBA00022598"/>
    </source>
</evidence>
<evidence type="ECO:0000256" key="2">
    <source>
        <dbReference type="ARBA" id="ARBA00022741"/>
    </source>
</evidence>
<dbReference type="Gene3D" id="3.30.470.20">
    <property type="entry name" value="ATP-grasp fold, B domain"/>
    <property type="match status" value="1"/>
</dbReference>
<dbReference type="InterPro" id="IPR040570">
    <property type="entry name" value="LAL_C2"/>
</dbReference>
<keyword evidence="9" id="KW-1185">Reference proteome</keyword>
<gene>
    <name evidence="7" type="ORF">SAMN05421680_103117</name>
    <name evidence="6" type="ORF">Xmau_01288</name>
</gene>
<sequence length="419" mass="46807">MNSGTVLLVGCPINQASRCISQAKARGLQVVVLETAELIEKGQAVLSAADQIVTMPSKAVFHVKKWLEGQPEFPKIDHILTFSEYAVEATALIAQYLNLPWNTPDSIRVIKDKFLLRNRLKEKGFNQPDIAACSTIQEAIRFLEQSGRRGPWIVKPRIGLGSEGVSIVRQKSDLQAAFDNLSQEDRQAFLIEEYVFGQEYSVEGVLISGEAQFFGITKKLLIDNDTFIECGHIIPAPISKNLAQKIYAEVRNAIDAVELRYGLFHVEFWVNEDVITLGEIHARPGGEFINWLTELATDIETYGIALDDLLGRVVPPPVAWPSNDYVFSKSAGINYLQPAPGIIEQMGDLESIRQHPNCVRLHCTLRTGDTVPEVTSWKDLESIGYLIVSGETSEQVEQYLRHFQQEAAIITRPNTQMKS</sequence>
<dbReference type="STRING" id="351675.SAMN05421680_103117"/>
<dbReference type="OrthoDB" id="24041at2"/>
<dbReference type="Proteomes" id="UP000198919">
    <property type="component" value="Unassembled WGS sequence"/>
</dbReference>
<dbReference type="PANTHER" id="PTHR43585:SF2">
    <property type="entry name" value="ATP-GRASP ENZYME FSQD"/>
    <property type="match status" value="1"/>
</dbReference>
<protein>
    <submittedName>
        <fullName evidence="7">ATP-grasp domain-containing protein</fullName>
    </submittedName>
</protein>
<reference evidence="6 9" key="3">
    <citation type="journal article" date="2017" name="Nat. Microbiol.">
        <title>Natural product diversity associated with the nematode symbionts Photorhabdus and Xenorhabdus.</title>
        <authorList>
            <person name="Tobias N.J."/>
            <person name="Wolff H."/>
            <person name="Djahanschiri B."/>
            <person name="Grundmann F."/>
            <person name="Kronenwerth M."/>
            <person name="Shi Y.M."/>
            <person name="Simonyi S."/>
            <person name="Grun P."/>
            <person name="Shapiro-Ilan D."/>
            <person name="Pidot S.J."/>
            <person name="Stinear T.P."/>
            <person name="Ebersberger I."/>
            <person name="Bode H.B."/>
        </authorList>
    </citation>
    <scope>NUCLEOTIDE SEQUENCE [LARGE SCALE GENOMIC DNA]</scope>
    <source>
        <strain evidence="6 9">DSM 17908</strain>
    </source>
</reference>
<evidence type="ECO:0000259" key="5">
    <source>
        <dbReference type="PROSITE" id="PS50975"/>
    </source>
</evidence>
<dbReference type="SUPFAM" id="SSF56059">
    <property type="entry name" value="Glutathione synthetase ATP-binding domain-like"/>
    <property type="match status" value="1"/>
</dbReference>
<reference evidence="7" key="2">
    <citation type="submission" date="2016-10" db="EMBL/GenBank/DDBJ databases">
        <authorList>
            <person name="de Groot N.N."/>
        </authorList>
    </citation>
    <scope>NUCLEOTIDE SEQUENCE [LARGE SCALE GENOMIC DNA]</scope>
    <source>
        <strain evidence="7">DSM 17908</strain>
    </source>
</reference>
<dbReference type="Pfam" id="PF13535">
    <property type="entry name" value="ATP-grasp_4"/>
    <property type="match status" value="1"/>
</dbReference>
<dbReference type="EMBL" id="FORG01000003">
    <property type="protein sequence ID" value="SFI73120.1"/>
    <property type="molecule type" value="Genomic_DNA"/>
</dbReference>
<evidence type="ECO:0000313" key="9">
    <source>
        <dbReference type="Proteomes" id="UP000224607"/>
    </source>
</evidence>
<dbReference type="AlphaFoldDB" id="A0A1I3KL94"/>
<evidence type="ECO:0000313" key="8">
    <source>
        <dbReference type="Proteomes" id="UP000198919"/>
    </source>
</evidence>
<keyword evidence="2 4" id="KW-0547">Nucleotide-binding</keyword>
<dbReference type="InterPro" id="IPR052032">
    <property type="entry name" value="ATP-dep_AA_Ligase"/>
</dbReference>
<evidence type="ECO:0000256" key="4">
    <source>
        <dbReference type="PROSITE-ProRule" id="PRU00409"/>
    </source>
</evidence>
<dbReference type="RefSeq" id="WP_092508082.1">
    <property type="nucleotide sequence ID" value="NZ_CAWNQB010000023.1"/>
</dbReference>
<evidence type="ECO:0000313" key="7">
    <source>
        <dbReference type="EMBL" id="SFI73120.1"/>
    </source>
</evidence>
<dbReference type="EMBL" id="NITY01000003">
    <property type="protein sequence ID" value="PHM45083.1"/>
    <property type="molecule type" value="Genomic_DNA"/>
</dbReference>
<organism evidence="7 8">
    <name type="scientific">Xenorhabdus mauleonii</name>
    <dbReference type="NCBI Taxonomy" id="351675"/>
    <lineage>
        <taxon>Bacteria</taxon>
        <taxon>Pseudomonadati</taxon>
        <taxon>Pseudomonadota</taxon>
        <taxon>Gammaproteobacteria</taxon>
        <taxon>Enterobacterales</taxon>
        <taxon>Morganellaceae</taxon>
        <taxon>Xenorhabdus</taxon>
    </lineage>
</organism>